<dbReference type="GO" id="GO:0042393">
    <property type="term" value="F:histone binding"/>
    <property type="evidence" value="ECO:0007669"/>
    <property type="project" value="TreeGrafter"/>
</dbReference>
<sequence length="477" mass="54149">MISAPGIFNYGFPLRFLRLRSRRDMCSDHFEVKKSAGTMGRYDLDEYEEYEDEGEYQEEDVGEEEEDHPPTKEELEYLHLRQKLKESIRKKMKKDLSSGLTNSKEKKSKMPYDNFGSFFGPSKPVIAQRVIQESKSLLENPHLAARVSKAKNVQNKGGASTPVVSKPQKLEQHREVINLAKPKAKIQMLRDTRDYSFLLSEADLPAPTKNPPKSLPATKPEVHPSQRKPISNIGREVINGGEDRKMLPKVSQMRVKAGPSGQKPSTASKLNSTSLEPRKQLGRNDGSGSARPSAPKTLPLKAPMVRKEKVISASVAKGSMPSLHKPLHSKPAPSVHKKPVAQKRDDRESSKGNVIAKKPVLSSKPQIKQQPAKLPPSAQQKERLKKRPVRSYSDDEHDDRAISMIRSMFRYNPSRYRGVNDDDDSDMEAGFDDIMMEEKRSARIAAKEDEEELRKIEEEERRERMRKAAKKRKLNQR</sequence>
<feature type="compositionally biased region" description="Polar residues" evidence="3">
    <location>
        <begin position="262"/>
        <end position="275"/>
    </location>
</feature>
<comment type="caution">
    <text evidence="4">The sequence shown here is derived from an EMBL/GenBank/DDBJ whole genome shotgun (WGS) entry which is preliminary data.</text>
</comment>
<dbReference type="Proteomes" id="UP000243975">
    <property type="component" value="Unassembled WGS sequence"/>
</dbReference>
<organism evidence="4 5">
    <name type="scientific">Cynara cardunculus var. scolymus</name>
    <name type="common">Globe artichoke</name>
    <name type="synonym">Cynara scolymus</name>
    <dbReference type="NCBI Taxonomy" id="59895"/>
    <lineage>
        <taxon>Eukaryota</taxon>
        <taxon>Viridiplantae</taxon>
        <taxon>Streptophyta</taxon>
        <taxon>Embryophyta</taxon>
        <taxon>Tracheophyta</taxon>
        <taxon>Spermatophyta</taxon>
        <taxon>Magnoliopsida</taxon>
        <taxon>eudicotyledons</taxon>
        <taxon>Gunneridae</taxon>
        <taxon>Pentapetalae</taxon>
        <taxon>asterids</taxon>
        <taxon>campanulids</taxon>
        <taxon>Asterales</taxon>
        <taxon>Asteraceae</taxon>
        <taxon>Carduoideae</taxon>
        <taxon>Cardueae</taxon>
        <taxon>Carduinae</taxon>
        <taxon>Cynara</taxon>
    </lineage>
</organism>
<dbReference type="OMA" id="ATNGYHR"/>
<evidence type="ECO:0000256" key="1">
    <source>
        <dbReference type="ARBA" id="ARBA00006461"/>
    </source>
</evidence>
<name>A0A124SDN4_CYNCS</name>
<dbReference type="GO" id="GO:0005730">
    <property type="term" value="C:nucleolus"/>
    <property type="evidence" value="ECO:0007669"/>
    <property type="project" value="TreeGrafter"/>
</dbReference>
<dbReference type="PANTHER" id="PTHR22691:SF8">
    <property type="entry name" value="PROTEIN SPT2 HOMOLOG"/>
    <property type="match status" value="1"/>
</dbReference>
<feature type="region of interest" description="Disordered" evidence="3">
    <location>
        <begin position="43"/>
        <end position="75"/>
    </location>
</feature>
<feature type="compositionally biased region" description="Basic and acidic residues" evidence="3">
    <location>
        <begin position="447"/>
        <end position="463"/>
    </location>
</feature>
<reference evidence="4 5" key="1">
    <citation type="journal article" date="2016" name="Sci. Rep.">
        <title>The genome sequence of the outbreeding globe artichoke constructed de novo incorporating a phase-aware low-pass sequencing strategy of F1 progeny.</title>
        <authorList>
            <person name="Scaglione D."/>
            <person name="Reyes-Chin-Wo S."/>
            <person name="Acquadro A."/>
            <person name="Froenicke L."/>
            <person name="Portis E."/>
            <person name="Beitel C."/>
            <person name="Tirone M."/>
            <person name="Mauro R."/>
            <person name="Lo Monaco A."/>
            <person name="Mauromicale G."/>
            <person name="Faccioli P."/>
            <person name="Cattivelli L."/>
            <person name="Rieseberg L."/>
            <person name="Michelmore R."/>
            <person name="Lanteri S."/>
        </authorList>
    </citation>
    <scope>NUCLEOTIDE SEQUENCE [LARGE SCALE GENOMIC DNA]</scope>
    <source>
        <strain evidence="4">2C</strain>
    </source>
</reference>
<dbReference type="GO" id="GO:0003677">
    <property type="term" value="F:DNA binding"/>
    <property type="evidence" value="ECO:0007669"/>
    <property type="project" value="TreeGrafter"/>
</dbReference>
<protein>
    <submittedName>
        <fullName evidence="4">Chromatin SPT2</fullName>
    </submittedName>
</protein>
<comment type="similarity">
    <text evidence="1">Belongs to the SPT2 family.</text>
</comment>
<feature type="region of interest" description="Disordered" evidence="3">
    <location>
        <begin position="200"/>
        <end position="398"/>
    </location>
</feature>
<evidence type="ECO:0000256" key="2">
    <source>
        <dbReference type="ARBA" id="ARBA00023054"/>
    </source>
</evidence>
<gene>
    <name evidence="4" type="ORF">Ccrd_000412</name>
</gene>
<evidence type="ECO:0000313" key="4">
    <source>
        <dbReference type="EMBL" id="KVH97495.1"/>
    </source>
</evidence>
<evidence type="ECO:0000313" key="5">
    <source>
        <dbReference type="Proteomes" id="UP000243975"/>
    </source>
</evidence>
<accession>A0A124SDN4</accession>
<feature type="compositionally biased region" description="Basic residues" evidence="3">
    <location>
        <begin position="464"/>
        <end position="477"/>
    </location>
</feature>
<dbReference type="Pfam" id="PF08243">
    <property type="entry name" value="SPT2"/>
    <property type="match status" value="1"/>
</dbReference>
<dbReference type="GO" id="GO:0006360">
    <property type="term" value="P:transcription by RNA polymerase I"/>
    <property type="evidence" value="ECO:0007669"/>
    <property type="project" value="TreeGrafter"/>
</dbReference>
<dbReference type="AlphaFoldDB" id="A0A124SDN4"/>
<dbReference type="GO" id="GO:0006334">
    <property type="term" value="P:nucleosome assembly"/>
    <property type="evidence" value="ECO:0007669"/>
    <property type="project" value="TreeGrafter"/>
</dbReference>
<dbReference type="EMBL" id="LEKV01003831">
    <property type="protein sequence ID" value="KVH97495.1"/>
    <property type="molecule type" value="Genomic_DNA"/>
</dbReference>
<keyword evidence="2" id="KW-0175">Coiled coil</keyword>
<evidence type="ECO:0000256" key="3">
    <source>
        <dbReference type="SAM" id="MobiDB-lite"/>
    </source>
</evidence>
<dbReference type="Gramene" id="KVH97495">
    <property type="protein sequence ID" value="KVH97495"/>
    <property type="gene ID" value="Ccrd_000412"/>
</dbReference>
<dbReference type="PANTHER" id="PTHR22691">
    <property type="entry name" value="YEAST SPT2-RELATED"/>
    <property type="match status" value="1"/>
</dbReference>
<dbReference type="SMART" id="SM00784">
    <property type="entry name" value="SPT2"/>
    <property type="match status" value="1"/>
</dbReference>
<feature type="region of interest" description="Disordered" evidence="3">
    <location>
        <begin position="447"/>
        <end position="477"/>
    </location>
</feature>
<feature type="region of interest" description="Disordered" evidence="3">
    <location>
        <begin position="150"/>
        <end position="170"/>
    </location>
</feature>
<dbReference type="InterPro" id="IPR013256">
    <property type="entry name" value="Chromatin_SPT2"/>
</dbReference>
<dbReference type="STRING" id="59895.A0A124SDN4"/>
<proteinExistence type="inferred from homology"/>
<feature type="compositionally biased region" description="Acidic residues" evidence="3">
    <location>
        <begin position="45"/>
        <end position="67"/>
    </location>
</feature>
<keyword evidence="5" id="KW-1185">Reference proteome</keyword>